<dbReference type="EMBL" id="CP090039">
    <property type="protein sequence ID" value="UPL02457.1"/>
    <property type="molecule type" value="Genomic_DNA"/>
</dbReference>
<dbReference type="Proteomes" id="UP000830768">
    <property type="component" value="Chromosome 11"/>
</dbReference>
<name>A0ACD3ZNN4_FUSSC</name>
<evidence type="ECO:0000313" key="2">
    <source>
        <dbReference type="Proteomes" id="UP000830768"/>
    </source>
</evidence>
<organism evidence="1 2">
    <name type="scientific">Fusarium solani subsp. cucurbitae</name>
    <name type="common">Neocosmosporum cucurbitae</name>
    <dbReference type="NCBI Taxonomy" id="2747967"/>
    <lineage>
        <taxon>Eukaryota</taxon>
        <taxon>Fungi</taxon>
        <taxon>Dikarya</taxon>
        <taxon>Ascomycota</taxon>
        <taxon>Pezizomycotina</taxon>
        <taxon>Sordariomycetes</taxon>
        <taxon>Hypocreomycetidae</taxon>
        <taxon>Hypocreales</taxon>
        <taxon>Nectriaceae</taxon>
        <taxon>Fusarium</taxon>
        <taxon>Fusarium solani species complex</taxon>
    </lineage>
</organism>
<sequence length="128" mass="14525">MTFQYYPQAQSKFEIPLRLGNNVYLGDILSNHETNPENPFSAGFYKQTKGEPLKDFVYKSDEMKIILEGEVIVTDGEGKTVTGKPGDVLFFPKGKPFTFDTPDYVLAFIVIQRPPLDAPIEVRERIGY</sequence>
<evidence type="ECO:0000313" key="1">
    <source>
        <dbReference type="EMBL" id="UPL02457.1"/>
    </source>
</evidence>
<proteinExistence type="predicted"/>
<protein>
    <submittedName>
        <fullName evidence="1">Uncharacterized protein</fullName>
    </submittedName>
</protein>
<gene>
    <name evidence="1" type="ORF">LCI18_013391</name>
</gene>
<keyword evidence="2" id="KW-1185">Reference proteome</keyword>
<accession>A0ACD3ZNN4</accession>
<reference evidence="1" key="1">
    <citation type="submission" date="2021-11" db="EMBL/GenBank/DDBJ databases">
        <title>Fusarium solani-melongenae Genome sequencing and assembly.</title>
        <authorList>
            <person name="Xie S."/>
            <person name="Huang L."/>
            <person name="Zhang X."/>
        </authorList>
    </citation>
    <scope>NUCLEOTIDE SEQUENCE</scope>
    <source>
        <strain evidence="1">CRI 24-3</strain>
    </source>
</reference>